<evidence type="ECO:0000313" key="2">
    <source>
        <dbReference type="Proteomes" id="UP000256269"/>
    </source>
</evidence>
<proteinExistence type="predicted"/>
<gene>
    <name evidence="1" type="ORF">BCF44_122171</name>
</gene>
<dbReference type="AlphaFoldDB" id="A0A3E0GWA1"/>
<dbReference type="RefSeq" id="WP_116180959.1">
    <property type="nucleotide sequence ID" value="NZ_CP144376.1"/>
</dbReference>
<dbReference type="Proteomes" id="UP000256269">
    <property type="component" value="Unassembled WGS sequence"/>
</dbReference>
<protein>
    <submittedName>
        <fullName evidence="1">Uncharacterized protein</fullName>
    </submittedName>
</protein>
<sequence>MAWGYSGSYIAPLIERLLDNVNTEPIDLPEAPQGNGLTKLTKKDVPNGTVFSRAELEAARRRS</sequence>
<reference evidence="1 2" key="1">
    <citation type="submission" date="2018-08" db="EMBL/GenBank/DDBJ databases">
        <title>Genomic Encyclopedia of Archaeal and Bacterial Type Strains, Phase II (KMG-II): from individual species to whole genera.</title>
        <authorList>
            <person name="Goeker M."/>
        </authorList>
    </citation>
    <scope>NUCLEOTIDE SEQUENCE [LARGE SCALE GENOMIC DNA]</scope>
    <source>
        <strain evidence="1 2">DSM 45791</strain>
    </source>
</reference>
<accession>A0A3E0GWA1</accession>
<evidence type="ECO:0000313" key="1">
    <source>
        <dbReference type="EMBL" id="REH31148.1"/>
    </source>
</evidence>
<dbReference type="EMBL" id="QUNO01000022">
    <property type="protein sequence ID" value="REH31148.1"/>
    <property type="molecule type" value="Genomic_DNA"/>
</dbReference>
<comment type="caution">
    <text evidence="1">The sequence shown here is derived from an EMBL/GenBank/DDBJ whole genome shotgun (WGS) entry which is preliminary data.</text>
</comment>
<organism evidence="1 2">
    <name type="scientific">Kutzneria buriramensis</name>
    <dbReference type="NCBI Taxonomy" id="1045776"/>
    <lineage>
        <taxon>Bacteria</taxon>
        <taxon>Bacillati</taxon>
        <taxon>Actinomycetota</taxon>
        <taxon>Actinomycetes</taxon>
        <taxon>Pseudonocardiales</taxon>
        <taxon>Pseudonocardiaceae</taxon>
        <taxon>Kutzneria</taxon>
    </lineage>
</organism>
<name>A0A3E0GWA1_9PSEU</name>
<keyword evidence="2" id="KW-1185">Reference proteome</keyword>